<keyword evidence="4" id="KW-1185">Reference proteome</keyword>
<evidence type="ECO:0000313" key="3">
    <source>
        <dbReference type="EMBL" id="ROQ90144.1"/>
    </source>
</evidence>
<sequence length="156" mass="17413">MKVNKILWPTDLSKSSSAALPYVLDLAGKFGSEVFLLFVVEDMSGHEPWYGEWGRKHLEAFHQWIVKEAEDRLDALCREHLQGCPRFRRLVLGGDPARKILQTIDDEDIDLVVLTSHGLKGHFPFGSVAERVVRNAKKPVLVVRPHTSGDGTGGLS</sequence>
<dbReference type="PANTHER" id="PTHR46268">
    <property type="entry name" value="STRESS RESPONSE PROTEIN NHAX"/>
    <property type="match status" value="1"/>
</dbReference>
<evidence type="ECO:0000259" key="2">
    <source>
        <dbReference type="Pfam" id="PF00582"/>
    </source>
</evidence>
<evidence type="ECO:0000256" key="1">
    <source>
        <dbReference type="ARBA" id="ARBA00008791"/>
    </source>
</evidence>
<name>A0A3N1UFV6_9BACT</name>
<dbReference type="Pfam" id="PF00582">
    <property type="entry name" value="Usp"/>
    <property type="match status" value="1"/>
</dbReference>
<dbReference type="OrthoDB" id="9788959at2"/>
<dbReference type="PRINTS" id="PR01438">
    <property type="entry name" value="UNVRSLSTRESS"/>
</dbReference>
<proteinExistence type="inferred from homology"/>
<dbReference type="RefSeq" id="WP_123291208.1">
    <property type="nucleotide sequence ID" value="NZ_RJVA01000015.1"/>
</dbReference>
<protein>
    <submittedName>
        <fullName evidence="3">Nucleotide-binding universal stress UspA family protein</fullName>
    </submittedName>
</protein>
<dbReference type="Gene3D" id="3.40.50.620">
    <property type="entry name" value="HUPs"/>
    <property type="match status" value="1"/>
</dbReference>
<dbReference type="InterPro" id="IPR006016">
    <property type="entry name" value="UspA"/>
</dbReference>
<comment type="caution">
    <text evidence="3">The sequence shown here is derived from an EMBL/GenBank/DDBJ whole genome shotgun (WGS) entry which is preliminary data.</text>
</comment>
<gene>
    <name evidence="3" type="ORF">EDC27_2756</name>
</gene>
<feature type="domain" description="UspA" evidence="2">
    <location>
        <begin position="4"/>
        <end position="144"/>
    </location>
</feature>
<dbReference type="CDD" id="cd00293">
    <property type="entry name" value="USP-like"/>
    <property type="match status" value="1"/>
</dbReference>
<dbReference type="AlphaFoldDB" id="A0A3N1UFV6"/>
<dbReference type="Proteomes" id="UP000276223">
    <property type="component" value="Unassembled WGS sequence"/>
</dbReference>
<dbReference type="InterPro" id="IPR006015">
    <property type="entry name" value="Universal_stress_UspA"/>
</dbReference>
<dbReference type="PANTHER" id="PTHR46268:SF22">
    <property type="entry name" value="SENSOR PROTEIN KDPD-RELATED"/>
    <property type="match status" value="1"/>
</dbReference>
<reference evidence="3 4" key="1">
    <citation type="submission" date="2018-11" db="EMBL/GenBank/DDBJ databases">
        <title>Genomic Encyclopedia of Type Strains, Phase IV (KMG-IV): sequencing the most valuable type-strain genomes for metagenomic binning, comparative biology and taxonomic classification.</title>
        <authorList>
            <person name="Goeker M."/>
        </authorList>
    </citation>
    <scope>NUCLEOTIDE SEQUENCE [LARGE SCALE GENOMIC DNA]</scope>
    <source>
        <strain evidence="3 4">DSM 22027</strain>
    </source>
</reference>
<comment type="similarity">
    <text evidence="1">Belongs to the universal stress protein A family.</text>
</comment>
<organism evidence="3 4">
    <name type="scientific">Desulfosoma caldarium</name>
    <dbReference type="NCBI Taxonomy" id="610254"/>
    <lineage>
        <taxon>Bacteria</taxon>
        <taxon>Pseudomonadati</taxon>
        <taxon>Thermodesulfobacteriota</taxon>
        <taxon>Syntrophobacteria</taxon>
        <taxon>Syntrophobacterales</taxon>
        <taxon>Syntrophobacteraceae</taxon>
        <taxon>Desulfosoma</taxon>
    </lineage>
</organism>
<evidence type="ECO:0000313" key="4">
    <source>
        <dbReference type="Proteomes" id="UP000276223"/>
    </source>
</evidence>
<dbReference type="EMBL" id="RJVA01000015">
    <property type="protein sequence ID" value="ROQ90144.1"/>
    <property type="molecule type" value="Genomic_DNA"/>
</dbReference>
<dbReference type="SUPFAM" id="SSF52402">
    <property type="entry name" value="Adenine nucleotide alpha hydrolases-like"/>
    <property type="match status" value="1"/>
</dbReference>
<dbReference type="InterPro" id="IPR014729">
    <property type="entry name" value="Rossmann-like_a/b/a_fold"/>
</dbReference>
<accession>A0A3N1UFV6</accession>